<reference evidence="1 2" key="1">
    <citation type="submission" date="2018-05" db="EMBL/GenBank/DDBJ databases">
        <authorList>
            <consortium name="IHU Genomes"/>
        </authorList>
    </citation>
    <scope>NUCLEOTIDE SEQUENCE [LARGE SCALE GENOMIC DNA]</scope>
    <source>
        <strain evidence="1 2">P7336</strain>
    </source>
</reference>
<evidence type="ECO:0000313" key="2">
    <source>
        <dbReference type="Proteomes" id="UP000252015"/>
    </source>
</evidence>
<dbReference type="AlphaFoldDB" id="A0A375YT84"/>
<accession>A0A375YT84</accession>
<protein>
    <submittedName>
        <fullName evidence="1">Uncharacterized protein</fullName>
    </submittedName>
</protein>
<organism evidence="1 2">
    <name type="scientific">Mycobacterium shimoidei</name>
    <dbReference type="NCBI Taxonomy" id="29313"/>
    <lineage>
        <taxon>Bacteria</taxon>
        <taxon>Bacillati</taxon>
        <taxon>Actinomycetota</taxon>
        <taxon>Actinomycetes</taxon>
        <taxon>Mycobacteriales</taxon>
        <taxon>Mycobacteriaceae</taxon>
        <taxon>Mycobacterium</taxon>
    </lineage>
</organism>
<gene>
    <name evidence="1" type="ORF">MSP7336_00377</name>
</gene>
<dbReference type="EMBL" id="UEGW01000001">
    <property type="protein sequence ID" value="SRX92153.1"/>
    <property type="molecule type" value="Genomic_DNA"/>
</dbReference>
<sequence length="1010" mass="111110">MTASGWEEYLRWNQGIAEVVYPEGSEAVPTYMDLEAPELRRIAELADHVGSDPRKALSGAVRRITVDGAGHFRLSPVVDSTKLWMREEHKQPPPCLAFLAVTVLAAEDMGNSREDLAPHAYYARLARLLGLRDDDAILRQQYTKHAEYLWRSLNTWLEDLNGERGLPTAYALTHRYVGLPMSQALVREGDRRKFPLMFAQFGLSPGMQLAPEDLIRYLDHWLTTEGSPATSNLRRLWTRTASHERIAAVAAVELANWDGVIQGAAPVTATTLWSRALVVANLRTGFTNSSLDISLGLRPITSDMDGQMEVLSTQGSWLPITFSPGTAGLWRTAYSETIDFHSMLEGMVRIRHAGDEDGTEYKHFPRTVIPLVYDELQSAFVESERLQIGVDSLLLVRGVAQTKVKTAVVETVQQILNEAARPGFQQVEQLPGVPEGWVLFKDVQLFAAPTNTSLNELLPLARNQLTIAGGLRIPSRIRKWSTLDPPEVRATAQSESHLRVVLTEASSDQVIWEWTSHSGVLVGRLRDIELTDGDYQVALFIGSRNNPVQQASIRLRSSDNVDVLWSDTPRLTYGLRNPLGSISASSNDDDIRVDGMVVTGEAEVVPTIRASSEVTWTADQPASTRSTIQIGTPDPKSCIVTGAHHIQLPPYLGGHQPRFIEGVCKYCGLVKRYPGWMRRNRWQGKNRSAATSAVEVSHLTAVAEQSGPNWDAALDALMHLGGGSISTLESIALQLEGSSLFVDNFVRRLEALGHIAVERNPDDGWRPMRWNISPSCLAQSSDDAYRLVGFWPPKLRNQFLKRVSESDGQLMTAPPVGCPTQISIAGVALEDVELLSADDAEVSIIDAAGSRILHALPRLSAVAQGLPRIPMPGFQSAERFDLGTAAWCPTGDPFTPGAYRLRRGFETKYICRSEADVEADVAALAPVYLCKHLAANMQGKTLASYNAQRRSVILPQGCNLPILYGRALVAISGSLPVPTKLEVKSRKRVCIAYHNVDGDAADLLFTLLTT</sequence>
<name>A0A375YT84_MYCSH</name>
<evidence type="ECO:0000313" key="1">
    <source>
        <dbReference type="EMBL" id="SRX92153.1"/>
    </source>
</evidence>
<keyword evidence="2" id="KW-1185">Reference proteome</keyword>
<proteinExistence type="predicted"/>
<dbReference type="Proteomes" id="UP000252015">
    <property type="component" value="Unassembled WGS sequence"/>
</dbReference>